<name>A0AA39NQD9_ARMTA</name>
<accession>A0AA39NQD9</accession>
<organism evidence="2 3">
    <name type="scientific">Armillaria tabescens</name>
    <name type="common">Ringless honey mushroom</name>
    <name type="synonym">Agaricus tabescens</name>
    <dbReference type="NCBI Taxonomy" id="1929756"/>
    <lineage>
        <taxon>Eukaryota</taxon>
        <taxon>Fungi</taxon>
        <taxon>Dikarya</taxon>
        <taxon>Basidiomycota</taxon>
        <taxon>Agaricomycotina</taxon>
        <taxon>Agaricomycetes</taxon>
        <taxon>Agaricomycetidae</taxon>
        <taxon>Agaricales</taxon>
        <taxon>Marasmiineae</taxon>
        <taxon>Physalacriaceae</taxon>
        <taxon>Desarmillaria</taxon>
    </lineage>
</organism>
<keyword evidence="1" id="KW-0732">Signal</keyword>
<dbReference type="Proteomes" id="UP001175211">
    <property type="component" value="Unassembled WGS sequence"/>
</dbReference>
<evidence type="ECO:0000313" key="3">
    <source>
        <dbReference type="Proteomes" id="UP001175211"/>
    </source>
</evidence>
<dbReference type="AlphaFoldDB" id="A0AA39NQD9"/>
<dbReference type="GeneID" id="85366206"/>
<proteinExistence type="predicted"/>
<dbReference type="RefSeq" id="XP_060339492.1">
    <property type="nucleotide sequence ID" value="XM_060482658.1"/>
</dbReference>
<feature type="signal peptide" evidence="1">
    <location>
        <begin position="1"/>
        <end position="16"/>
    </location>
</feature>
<reference evidence="2" key="1">
    <citation type="submission" date="2023-06" db="EMBL/GenBank/DDBJ databases">
        <authorList>
            <consortium name="Lawrence Berkeley National Laboratory"/>
            <person name="Ahrendt S."/>
            <person name="Sahu N."/>
            <person name="Indic B."/>
            <person name="Wong-Bajracharya J."/>
            <person name="Merenyi Z."/>
            <person name="Ke H.-M."/>
            <person name="Monk M."/>
            <person name="Kocsube S."/>
            <person name="Drula E."/>
            <person name="Lipzen A."/>
            <person name="Balint B."/>
            <person name="Henrissat B."/>
            <person name="Andreopoulos B."/>
            <person name="Martin F.M."/>
            <person name="Harder C.B."/>
            <person name="Rigling D."/>
            <person name="Ford K.L."/>
            <person name="Foster G.D."/>
            <person name="Pangilinan J."/>
            <person name="Papanicolaou A."/>
            <person name="Barry K."/>
            <person name="LaButti K."/>
            <person name="Viragh M."/>
            <person name="Koriabine M."/>
            <person name="Yan M."/>
            <person name="Riley R."/>
            <person name="Champramary S."/>
            <person name="Plett K.L."/>
            <person name="Tsai I.J."/>
            <person name="Slot J."/>
            <person name="Sipos G."/>
            <person name="Plett J."/>
            <person name="Nagy L.G."/>
            <person name="Grigoriev I.V."/>
        </authorList>
    </citation>
    <scope>NUCLEOTIDE SEQUENCE</scope>
    <source>
        <strain evidence="2">CCBAS 213</strain>
    </source>
</reference>
<dbReference type="EMBL" id="JAUEPS010000001">
    <property type="protein sequence ID" value="KAK0469699.1"/>
    <property type="molecule type" value="Genomic_DNA"/>
</dbReference>
<dbReference type="PANTHER" id="PTHR39218:SF1">
    <property type="entry name" value="OXIDOREDUCTASE 14 KDA SUBUNIT, PUTATIVE (AFU_ORTHOLOGUE AFUA_1G12110)-RELATED"/>
    <property type="match status" value="1"/>
</dbReference>
<feature type="chain" id="PRO_5041376301" evidence="1">
    <location>
        <begin position="17"/>
        <end position="111"/>
    </location>
</feature>
<dbReference type="PANTHER" id="PTHR39218">
    <property type="entry name" value="OXIDOREDUCTASE 14 KDA SUBUNIT, PUTATIVE (AFU_ORTHOLOGUE AFUA_1G12110)-RELATED"/>
    <property type="match status" value="1"/>
</dbReference>
<gene>
    <name evidence="2" type="ORF">EV420DRAFT_57844</name>
</gene>
<evidence type="ECO:0000256" key="1">
    <source>
        <dbReference type="SAM" id="SignalP"/>
    </source>
</evidence>
<evidence type="ECO:0000313" key="2">
    <source>
        <dbReference type="EMBL" id="KAK0469699.1"/>
    </source>
</evidence>
<keyword evidence="3" id="KW-1185">Reference proteome</keyword>
<comment type="caution">
    <text evidence="2">The sequence shown here is derived from an EMBL/GenBank/DDBJ whole genome shotgun (WGS) entry which is preliminary data.</text>
</comment>
<protein>
    <submittedName>
        <fullName evidence="2">Uncharacterized protein</fullName>
    </submittedName>
</protein>
<sequence>MSLFANVLGFSLFGLAARLGQLGIQKRNLFDSASMLLSIWHTRLTATNTDMTAHAVSMGAWGAFGYLAWQWDQKSSGIIAQKKLELAERRQARQELAEELAAAHIPSEGEH</sequence>